<feature type="compositionally biased region" description="Basic and acidic residues" evidence="1">
    <location>
        <begin position="438"/>
        <end position="458"/>
    </location>
</feature>
<name>A0A9P4IAN9_9PEZI</name>
<reference evidence="2" key="1">
    <citation type="journal article" date="2020" name="Stud. Mycol.">
        <title>101 Dothideomycetes genomes: a test case for predicting lifestyles and emergence of pathogens.</title>
        <authorList>
            <person name="Haridas S."/>
            <person name="Albert R."/>
            <person name="Binder M."/>
            <person name="Bloem J."/>
            <person name="Labutti K."/>
            <person name="Salamov A."/>
            <person name="Andreopoulos B."/>
            <person name="Baker S."/>
            <person name="Barry K."/>
            <person name="Bills G."/>
            <person name="Bluhm B."/>
            <person name="Cannon C."/>
            <person name="Castanera R."/>
            <person name="Culley D."/>
            <person name="Daum C."/>
            <person name="Ezra D."/>
            <person name="Gonzalez J."/>
            <person name="Henrissat B."/>
            <person name="Kuo A."/>
            <person name="Liang C."/>
            <person name="Lipzen A."/>
            <person name="Lutzoni F."/>
            <person name="Magnuson J."/>
            <person name="Mondo S."/>
            <person name="Nolan M."/>
            <person name="Ohm R."/>
            <person name="Pangilinan J."/>
            <person name="Park H.-J."/>
            <person name="Ramirez L."/>
            <person name="Alfaro M."/>
            <person name="Sun H."/>
            <person name="Tritt A."/>
            <person name="Yoshinaga Y."/>
            <person name="Zwiers L.-H."/>
            <person name="Turgeon B."/>
            <person name="Goodwin S."/>
            <person name="Spatafora J."/>
            <person name="Crous P."/>
            <person name="Grigoriev I."/>
        </authorList>
    </citation>
    <scope>NUCLEOTIDE SEQUENCE</scope>
    <source>
        <strain evidence="2">CBS 133067</strain>
    </source>
</reference>
<accession>A0A9P4IAN9</accession>
<organism evidence="2 3">
    <name type="scientific">Rhizodiscina lignyota</name>
    <dbReference type="NCBI Taxonomy" id="1504668"/>
    <lineage>
        <taxon>Eukaryota</taxon>
        <taxon>Fungi</taxon>
        <taxon>Dikarya</taxon>
        <taxon>Ascomycota</taxon>
        <taxon>Pezizomycotina</taxon>
        <taxon>Dothideomycetes</taxon>
        <taxon>Pleosporomycetidae</taxon>
        <taxon>Aulographales</taxon>
        <taxon>Rhizodiscinaceae</taxon>
        <taxon>Rhizodiscina</taxon>
    </lineage>
</organism>
<feature type="compositionally biased region" description="Basic and acidic residues" evidence="1">
    <location>
        <begin position="527"/>
        <end position="540"/>
    </location>
</feature>
<evidence type="ECO:0000256" key="1">
    <source>
        <dbReference type="SAM" id="MobiDB-lite"/>
    </source>
</evidence>
<dbReference type="EMBL" id="ML978130">
    <property type="protein sequence ID" value="KAF2095933.1"/>
    <property type="molecule type" value="Genomic_DNA"/>
</dbReference>
<sequence length="618" mass="68685">MVSTRSSNVDTELPPDEISEEMTPSEETDFDGCGDEIPSMEGDVRPLDLQHPDWANRSLEVSAIIRQTTRWTRDMVFEDNQQMRRSLHTLESLLREQMRRSPPPWDANDGTAEDSFRVPLQSRDDMPESDRPWYDVLAALHRRIPVIYPMDAGTLDLIRELYPSPDAAMHHLGIALCAAGACMRPDRGGATVGCSKCHRYYHHECHSEENCKATASPKPANNTPPLFGSIKEDASKWHTTTPESERCAGCQLWDSSDPNDQIVTCKGTGCSTTTGHMPTQYHQSCVDPPIHPHEIENWWCERYGCIAPEDTTVAASDQKAKRKPRTRERSDAPTRQWPVRRMPRNLALRDDERGKPVVRAANGFWEEWARRGSTTRGAAGEEDKAVDHCETKVVIPYESWREHRPQPVAHPWDVYFQSAGAGDGSAAAPLTAAAGRRTGAEDKSKTGGETKASDKPTSDNEEATIDGSKTRDKPKTDGKAKADGKSKLDDKSETADRSKTGKSKTAHDAKYGDKPKTDGKSMSNKRAKADNEQKRTDNSRKAGPAKSAAEEDEVSEGPEETEEESHKKRRDSKRKRGGTGKSASSHAENLSSSSGSESNDDQPKRKKGKSEKRQESRR</sequence>
<dbReference type="Proteomes" id="UP000799772">
    <property type="component" value="Unassembled WGS sequence"/>
</dbReference>
<feature type="compositionally biased region" description="Polar residues" evidence="1">
    <location>
        <begin position="1"/>
        <end position="10"/>
    </location>
</feature>
<protein>
    <submittedName>
        <fullName evidence="2">Uncharacterized protein</fullName>
    </submittedName>
</protein>
<feature type="region of interest" description="Disordered" evidence="1">
    <location>
        <begin position="422"/>
        <end position="618"/>
    </location>
</feature>
<feature type="compositionally biased region" description="Basic and acidic residues" evidence="1">
    <location>
        <begin position="468"/>
        <end position="519"/>
    </location>
</feature>
<feature type="region of interest" description="Disordered" evidence="1">
    <location>
        <begin position="1"/>
        <end position="41"/>
    </location>
</feature>
<keyword evidence="3" id="KW-1185">Reference proteome</keyword>
<comment type="caution">
    <text evidence="2">The sequence shown here is derived from an EMBL/GenBank/DDBJ whole genome shotgun (WGS) entry which is preliminary data.</text>
</comment>
<evidence type="ECO:0000313" key="3">
    <source>
        <dbReference type="Proteomes" id="UP000799772"/>
    </source>
</evidence>
<feature type="compositionally biased region" description="Acidic residues" evidence="1">
    <location>
        <begin position="550"/>
        <end position="563"/>
    </location>
</feature>
<feature type="compositionally biased region" description="Acidic residues" evidence="1">
    <location>
        <begin position="13"/>
        <end position="34"/>
    </location>
</feature>
<feature type="region of interest" description="Disordered" evidence="1">
    <location>
        <begin position="314"/>
        <end position="343"/>
    </location>
</feature>
<feature type="compositionally biased region" description="Basic residues" evidence="1">
    <location>
        <begin position="567"/>
        <end position="578"/>
    </location>
</feature>
<dbReference type="AlphaFoldDB" id="A0A9P4IAN9"/>
<evidence type="ECO:0000313" key="2">
    <source>
        <dbReference type="EMBL" id="KAF2095933.1"/>
    </source>
</evidence>
<gene>
    <name evidence="2" type="ORF">NA57DRAFT_58998</name>
</gene>
<feature type="compositionally biased region" description="Low complexity" evidence="1">
    <location>
        <begin position="422"/>
        <end position="437"/>
    </location>
</feature>
<feature type="compositionally biased region" description="Low complexity" evidence="1">
    <location>
        <begin position="581"/>
        <end position="597"/>
    </location>
</feature>
<proteinExistence type="predicted"/>